<dbReference type="Gene3D" id="3.30.420.10">
    <property type="entry name" value="Ribonuclease H-like superfamily/Ribonuclease H"/>
    <property type="match status" value="1"/>
</dbReference>
<keyword evidence="3" id="KW-0548">Nucleotidyltransferase</keyword>
<dbReference type="Proteomes" id="UP000326396">
    <property type="component" value="Linkage Group LG4"/>
</dbReference>
<dbReference type="Pfam" id="PF17919">
    <property type="entry name" value="RT_RNaseH_2"/>
    <property type="match status" value="1"/>
</dbReference>
<dbReference type="InterPro" id="IPR045358">
    <property type="entry name" value="Ty3_capsid"/>
</dbReference>
<accession>A0A5N6MVN9</accession>
<evidence type="ECO:0000259" key="10">
    <source>
        <dbReference type="PROSITE" id="PS50994"/>
    </source>
</evidence>
<reference evidence="11 12" key="1">
    <citation type="submission" date="2019-05" db="EMBL/GenBank/DDBJ databases">
        <title>Mikania micrantha, genome provides insights into the molecular mechanism of rapid growth.</title>
        <authorList>
            <person name="Liu B."/>
        </authorList>
    </citation>
    <scope>NUCLEOTIDE SEQUENCE [LARGE SCALE GENOMIC DNA]</scope>
    <source>
        <strain evidence="11">NLD-2019</strain>
        <tissue evidence="11">Leaf</tissue>
    </source>
</reference>
<proteinExistence type="predicted"/>
<dbReference type="InterPro" id="IPR000477">
    <property type="entry name" value="RT_dom"/>
</dbReference>
<dbReference type="InterPro" id="IPR012337">
    <property type="entry name" value="RNaseH-like_sf"/>
</dbReference>
<dbReference type="CDD" id="cd09274">
    <property type="entry name" value="RNase_HI_RT_Ty3"/>
    <property type="match status" value="1"/>
</dbReference>
<dbReference type="InterPro" id="IPR043502">
    <property type="entry name" value="DNA/RNA_pol_sf"/>
</dbReference>
<gene>
    <name evidence="11" type="ORF">E3N88_26565</name>
</gene>
<dbReference type="Gene3D" id="3.30.70.270">
    <property type="match status" value="2"/>
</dbReference>
<sequence length="1133" mass="128603">MIENQQAILDQNSEAIQLLQTGMTTLVTQLAEINNRLRNDRNGGFQDQRLVRTGRLDFPKFNGDEVEGWIIRCNHFFMIDRTSDCSKVHYAVINLEGPALEWHQGYVMSQNRNVEDISWDEYSRSAITRFSERLAEDPMEELKNLHQTGSLSDYTKEFDTLLNRVKLSDEYAASLYVGGLKPEICCLVKIFKPKTMRDAIAMAKQQSVVYSTLFGSKESKNNSSVINNNGSAKGGSAVTINKKEVVNPVNTLALLPTPPANKMIKNVKRVPAKVAEEKRAKDECFWCNKKYSPTHNCKFKHLYILEIHGNDDDEEENDNELQEMEMDAQISIHALSGVSSFSTMRVIGTIGTRQLQILIDSGLTHNFVDSKLAEKLCCPTQEVSLMKVKVANEKLSQLLSKESPVSTLQFFSMQGSSDGSFQHQAKVFNDLENEEIRQLLLQYEDVFQAPNSLPPDRSCNHKIQLIDEVVTINQKAYRYPMGQKDIIEKMVQEMLDMGVIRHSVSSFASPVVLVKKKNGTGRLCVDYRKLNEHTVKNRFPIPLIEELLEELGGAEVFSKLDLRSGYHQIRMNEEDIHKTAFRTHQGLFEFLVLPFGLTNAPATFQGLMNSVFKRLLRKSVLIFFDDVLVYSKNMQQHITDLKEVLKLFRENKLFAKRSKCTFAGSQVEYLGHVISKQGVSTDPTKIEAVKNWPTPTTVKQLRGFLGLTGYYRRFISSYGVIAKPLTNLLRKNAFCWSEEAQAAFEVLKLALIQAPVLALPDWTQEFVVETDASSKGLGVVLMQGKHPIAFVSKALSARQCTLSVYEKELLAILLAVKHWHQYLILQHFTIRTDQKSLKHLLEQKITTPLQHAWLSKLMGYDYHIVYKKGSENGAADALSRVHGSTLFQMAISGYEPLLLEKIKNHWRHNEEAQQMIVKLLNGVVIKHMSWDGTLLTRKNKLWIGRQDDLRFEILSICHASAVGGHSAKYETVANPGLLSPLPVPQSIFTDVSMDFISGLPKSRGHDTILVVVDRFTKYGHFISLKHPFTADKVAQVMMDNVFKLHGCPQTVVSDRDPLFLSMFWKEFLKLQGIEQALSTAYHPQSDGQTEVLNRCLETYLRCMVMTEPGETKAEVCRSQVAYRRRQSDEPTSI</sequence>
<dbReference type="InterPro" id="IPR041577">
    <property type="entry name" value="RT_RNaseH_2"/>
</dbReference>
<dbReference type="InterPro" id="IPR050951">
    <property type="entry name" value="Retrovirus_Pol_polyprotein"/>
</dbReference>
<evidence type="ECO:0000256" key="4">
    <source>
        <dbReference type="ARBA" id="ARBA00022722"/>
    </source>
</evidence>
<feature type="domain" description="Integrase catalytic" evidence="10">
    <location>
        <begin position="978"/>
        <end position="1133"/>
    </location>
</feature>
<evidence type="ECO:0000256" key="8">
    <source>
        <dbReference type="ARBA" id="ARBA00023268"/>
    </source>
</evidence>
<dbReference type="GO" id="GO:0008233">
    <property type="term" value="F:peptidase activity"/>
    <property type="evidence" value="ECO:0007669"/>
    <property type="project" value="UniProtKB-KW"/>
</dbReference>
<dbReference type="GO" id="GO:0015074">
    <property type="term" value="P:DNA integration"/>
    <property type="evidence" value="ECO:0007669"/>
    <property type="project" value="InterPro"/>
</dbReference>
<evidence type="ECO:0000256" key="7">
    <source>
        <dbReference type="ARBA" id="ARBA00022918"/>
    </source>
</evidence>
<dbReference type="FunFam" id="3.30.70.270:FF:000020">
    <property type="entry name" value="Transposon Tf2-6 polyprotein-like Protein"/>
    <property type="match status" value="1"/>
</dbReference>
<evidence type="ECO:0000256" key="5">
    <source>
        <dbReference type="ARBA" id="ARBA00022759"/>
    </source>
</evidence>
<comment type="caution">
    <text evidence="11">The sequence shown here is derived from an EMBL/GenBank/DDBJ whole genome shotgun (WGS) entry which is preliminary data.</text>
</comment>
<dbReference type="AlphaFoldDB" id="A0A5N6MVN9"/>
<dbReference type="GO" id="GO:0004519">
    <property type="term" value="F:endonuclease activity"/>
    <property type="evidence" value="ECO:0007669"/>
    <property type="project" value="UniProtKB-KW"/>
</dbReference>
<evidence type="ECO:0000256" key="1">
    <source>
        <dbReference type="ARBA" id="ARBA00022670"/>
    </source>
</evidence>
<dbReference type="GO" id="GO:0006508">
    <property type="term" value="P:proteolysis"/>
    <property type="evidence" value="ECO:0007669"/>
    <property type="project" value="UniProtKB-KW"/>
</dbReference>
<keyword evidence="7" id="KW-0695">RNA-directed DNA polymerase</keyword>
<dbReference type="PROSITE" id="PS50878">
    <property type="entry name" value="RT_POL"/>
    <property type="match status" value="1"/>
</dbReference>
<evidence type="ECO:0000256" key="3">
    <source>
        <dbReference type="ARBA" id="ARBA00022695"/>
    </source>
</evidence>
<keyword evidence="2" id="KW-0808">Transferase</keyword>
<evidence type="ECO:0000259" key="9">
    <source>
        <dbReference type="PROSITE" id="PS50878"/>
    </source>
</evidence>
<keyword evidence="8" id="KW-0511">Multifunctional enzyme</keyword>
<evidence type="ECO:0008006" key="13">
    <source>
        <dbReference type="Google" id="ProtNLM"/>
    </source>
</evidence>
<protein>
    <recommendedName>
        <fullName evidence="13">Integrase catalytic domain-containing protein</fullName>
    </recommendedName>
</protein>
<keyword evidence="4" id="KW-0540">Nuclease</keyword>
<dbReference type="InterPro" id="IPR001584">
    <property type="entry name" value="Integrase_cat-core"/>
</dbReference>
<evidence type="ECO:0000313" key="12">
    <source>
        <dbReference type="Proteomes" id="UP000326396"/>
    </source>
</evidence>
<dbReference type="InterPro" id="IPR043128">
    <property type="entry name" value="Rev_trsase/Diguanyl_cyclase"/>
</dbReference>
<dbReference type="PANTHER" id="PTHR37984">
    <property type="entry name" value="PROTEIN CBG26694"/>
    <property type="match status" value="1"/>
</dbReference>
<dbReference type="Pfam" id="PF19259">
    <property type="entry name" value="Ty3_capsid"/>
    <property type="match status" value="1"/>
</dbReference>
<name>A0A5N6MVN9_9ASTR</name>
<keyword evidence="5" id="KW-0255">Endonuclease</keyword>
<keyword evidence="12" id="KW-1185">Reference proteome</keyword>
<keyword evidence="6" id="KW-0378">Hydrolase</keyword>
<dbReference type="CDD" id="cd01647">
    <property type="entry name" value="RT_LTR"/>
    <property type="match status" value="1"/>
</dbReference>
<dbReference type="SUPFAM" id="SSF56672">
    <property type="entry name" value="DNA/RNA polymerases"/>
    <property type="match status" value="1"/>
</dbReference>
<dbReference type="PROSITE" id="PS50994">
    <property type="entry name" value="INTEGRASE"/>
    <property type="match status" value="1"/>
</dbReference>
<dbReference type="PANTHER" id="PTHR37984:SF5">
    <property type="entry name" value="PROTEIN NYNRIN-LIKE"/>
    <property type="match status" value="1"/>
</dbReference>
<evidence type="ECO:0000256" key="6">
    <source>
        <dbReference type="ARBA" id="ARBA00022801"/>
    </source>
</evidence>
<dbReference type="OrthoDB" id="1738534at2759"/>
<dbReference type="CDD" id="cd00303">
    <property type="entry name" value="retropepsin_like"/>
    <property type="match status" value="1"/>
</dbReference>
<dbReference type="InterPro" id="IPR036397">
    <property type="entry name" value="RNaseH_sf"/>
</dbReference>
<dbReference type="FunFam" id="3.10.10.10:FF:000007">
    <property type="entry name" value="Retrovirus-related Pol polyprotein from transposon 17.6-like Protein"/>
    <property type="match status" value="1"/>
</dbReference>
<dbReference type="EMBL" id="SZYD01000014">
    <property type="protein sequence ID" value="KAD4177974.1"/>
    <property type="molecule type" value="Genomic_DNA"/>
</dbReference>
<evidence type="ECO:0000256" key="2">
    <source>
        <dbReference type="ARBA" id="ARBA00022679"/>
    </source>
</evidence>
<keyword evidence="1" id="KW-0645">Protease</keyword>
<organism evidence="11 12">
    <name type="scientific">Mikania micrantha</name>
    <name type="common">bitter vine</name>
    <dbReference type="NCBI Taxonomy" id="192012"/>
    <lineage>
        <taxon>Eukaryota</taxon>
        <taxon>Viridiplantae</taxon>
        <taxon>Streptophyta</taxon>
        <taxon>Embryophyta</taxon>
        <taxon>Tracheophyta</taxon>
        <taxon>Spermatophyta</taxon>
        <taxon>Magnoliopsida</taxon>
        <taxon>eudicotyledons</taxon>
        <taxon>Gunneridae</taxon>
        <taxon>Pentapetalae</taxon>
        <taxon>asterids</taxon>
        <taxon>campanulids</taxon>
        <taxon>Asterales</taxon>
        <taxon>Asteraceae</taxon>
        <taxon>Asteroideae</taxon>
        <taxon>Heliantheae alliance</taxon>
        <taxon>Eupatorieae</taxon>
        <taxon>Mikania</taxon>
    </lineage>
</organism>
<dbReference type="SUPFAM" id="SSF53098">
    <property type="entry name" value="Ribonuclease H-like"/>
    <property type="match status" value="1"/>
</dbReference>
<dbReference type="GO" id="GO:0003676">
    <property type="term" value="F:nucleic acid binding"/>
    <property type="evidence" value="ECO:0007669"/>
    <property type="project" value="InterPro"/>
</dbReference>
<dbReference type="Pfam" id="PF00078">
    <property type="entry name" value="RVT_1"/>
    <property type="match status" value="1"/>
</dbReference>
<dbReference type="GO" id="GO:0003964">
    <property type="term" value="F:RNA-directed DNA polymerase activity"/>
    <property type="evidence" value="ECO:0007669"/>
    <property type="project" value="UniProtKB-KW"/>
</dbReference>
<feature type="domain" description="Reverse transcriptase" evidence="9">
    <location>
        <begin position="495"/>
        <end position="674"/>
    </location>
</feature>
<evidence type="ECO:0000313" key="11">
    <source>
        <dbReference type="EMBL" id="KAD4177974.1"/>
    </source>
</evidence>
<dbReference type="Gene3D" id="3.10.10.10">
    <property type="entry name" value="HIV Type 1 Reverse Transcriptase, subunit A, domain 1"/>
    <property type="match status" value="1"/>
</dbReference>